<reference evidence="2 3" key="1">
    <citation type="submission" date="2017-06" db="EMBL/GenBank/DDBJ databases">
        <title>Genome sequencing of cyanobaciteial culture collection at National Institute for Environmental Studies (NIES).</title>
        <authorList>
            <person name="Hirose Y."/>
            <person name="Shimura Y."/>
            <person name="Fujisawa T."/>
            <person name="Nakamura Y."/>
            <person name="Kawachi M."/>
        </authorList>
    </citation>
    <scope>NUCLEOTIDE SEQUENCE [LARGE SCALE GENOMIC DNA]</scope>
    <source>
        <strain evidence="2 3">NIES-267</strain>
    </source>
</reference>
<evidence type="ECO:0000259" key="1">
    <source>
        <dbReference type="Pfam" id="PF00583"/>
    </source>
</evidence>
<dbReference type="GO" id="GO:0016747">
    <property type="term" value="F:acyltransferase activity, transferring groups other than amino-acyl groups"/>
    <property type="evidence" value="ECO:0007669"/>
    <property type="project" value="InterPro"/>
</dbReference>
<feature type="domain" description="N-acetyltransferase" evidence="1">
    <location>
        <begin position="37"/>
        <end position="86"/>
    </location>
</feature>
<dbReference type="InterPro" id="IPR016181">
    <property type="entry name" value="Acyl_CoA_acyltransferase"/>
</dbReference>
<keyword evidence="3" id="KW-1185">Reference proteome</keyword>
<proteinExistence type="predicted"/>
<dbReference type="EMBL" id="AP018227">
    <property type="protein sequence ID" value="BAY80928.1"/>
    <property type="molecule type" value="Genomic_DNA"/>
</dbReference>
<dbReference type="AlphaFoldDB" id="A0A1Z4LIL1"/>
<dbReference type="Proteomes" id="UP000218418">
    <property type="component" value="Chromosome"/>
</dbReference>
<dbReference type="OrthoDB" id="9783470at2"/>
<organism evidence="2 3">
    <name type="scientific">Calothrix parasitica NIES-267</name>
    <dbReference type="NCBI Taxonomy" id="1973488"/>
    <lineage>
        <taxon>Bacteria</taxon>
        <taxon>Bacillati</taxon>
        <taxon>Cyanobacteriota</taxon>
        <taxon>Cyanophyceae</taxon>
        <taxon>Nostocales</taxon>
        <taxon>Calotrichaceae</taxon>
        <taxon>Calothrix</taxon>
    </lineage>
</organism>
<sequence length="94" mass="10643">MDFIVEKPVIAKGNVCEKIIRSLPEWFGIEVEIIQYVKDIEKLPTFIAIKDNETIGFLTVKQHNQFAAEVYVMGVLPQFHRKGIGSGSIPILQN</sequence>
<protein>
    <recommendedName>
        <fullName evidence="1">N-acetyltransferase domain-containing protein</fullName>
    </recommendedName>
</protein>
<gene>
    <name evidence="2" type="ORF">NIES267_03930</name>
</gene>
<dbReference type="InterPro" id="IPR000182">
    <property type="entry name" value="GNAT_dom"/>
</dbReference>
<accession>A0A1Z4LIL1</accession>
<evidence type="ECO:0000313" key="3">
    <source>
        <dbReference type="Proteomes" id="UP000218418"/>
    </source>
</evidence>
<dbReference type="SUPFAM" id="SSF55729">
    <property type="entry name" value="Acyl-CoA N-acyltransferases (Nat)"/>
    <property type="match status" value="1"/>
</dbReference>
<dbReference type="Pfam" id="PF00583">
    <property type="entry name" value="Acetyltransf_1"/>
    <property type="match status" value="1"/>
</dbReference>
<evidence type="ECO:0000313" key="2">
    <source>
        <dbReference type="EMBL" id="BAY80928.1"/>
    </source>
</evidence>
<name>A0A1Z4LIL1_9CYAN</name>
<dbReference type="Gene3D" id="3.40.630.30">
    <property type="match status" value="1"/>
</dbReference>
<dbReference type="CDD" id="cd04301">
    <property type="entry name" value="NAT_SF"/>
    <property type="match status" value="1"/>
</dbReference>